<accession>A0A645C249</accession>
<reference evidence="2" key="1">
    <citation type="submission" date="2019-08" db="EMBL/GenBank/DDBJ databases">
        <authorList>
            <person name="Kucharzyk K."/>
            <person name="Murdoch R.W."/>
            <person name="Higgins S."/>
            <person name="Loffler F."/>
        </authorList>
    </citation>
    <scope>NUCLEOTIDE SEQUENCE</scope>
</reference>
<gene>
    <name evidence="2" type="ORF">SDC9_118583</name>
</gene>
<feature type="transmembrane region" description="Helical" evidence="1">
    <location>
        <begin position="20"/>
        <end position="39"/>
    </location>
</feature>
<keyword evidence="1" id="KW-1133">Transmembrane helix</keyword>
<dbReference type="AlphaFoldDB" id="A0A645C249"/>
<evidence type="ECO:0000313" key="2">
    <source>
        <dbReference type="EMBL" id="MPM71615.1"/>
    </source>
</evidence>
<feature type="transmembrane region" description="Helical" evidence="1">
    <location>
        <begin position="45"/>
        <end position="67"/>
    </location>
</feature>
<comment type="caution">
    <text evidence="2">The sequence shown here is derived from an EMBL/GenBank/DDBJ whole genome shotgun (WGS) entry which is preliminary data.</text>
</comment>
<evidence type="ECO:0000256" key="1">
    <source>
        <dbReference type="SAM" id="Phobius"/>
    </source>
</evidence>
<proteinExistence type="predicted"/>
<sequence length="125" mass="14748">MHTGRSTAPRYNLCHSIRIFLRLQFLIFLFKSFRVSAFISNTPLMFLFLMIHCVTLTLPFYHFLLYYKHMIPNTIYKIKLGKKKTYKTTIGLFPCTEKSANHIPDINLMLSFRVDCVMKMEKSLG</sequence>
<name>A0A645C249_9ZZZZ</name>
<organism evidence="2">
    <name type="scientific">bioreactor metagenome</name>
    <dbReference type="NCBI Taxonomy" id="1076179"/>
    <lineage>
        <taxon>unclassified sequences</taxon>
        <taxon>metagenomes</taxon>
        <taxon>ecological metagenomes</taxon>
    </lineage>
</organism>
<dbReference type="EMBL" id="VSSQ01024225">
    <property type="protein sequence ID" value="MPM71615.1"/>
    <property type="molecule type" value="Genomic_DNA"/>
</dbReference>
<protein>
    <submittedName>
        <fullName evidence="2">Uncharacterized protein</fullName>
    </submittedName>
</protein>
<keyword evidence="1" id="KW-0472">Membrane</keyword>
<keyword evidence="1" id="KW-0812">Transmembrane</keyword>